<accession>A0A8J4UC78</accession>
<reference evidence="1" key="1">
    <citation type="submission" date="2020-07" db="EMBL/GenBank/DDBJ databases">
        <title>Clarias magur genome sequencing, assembly and annotation.</title>
        <authorList>
            <person name="Kushwaha B."/>
            <person name="Kumar R."/>
            <person name="Das P."/>
            <person name="Joshi C.G."/>
            <person name="Kumar D."/>
            <person name="Nagpure N.S."/>
            <person name="Pandey M."/>
            <person name="Agarwal S."/>
            <person name="Srivastava S."/>
            <person name="Singh M."/>
            <person name="Sahoo L."/>
            <person name="Jayasankar P."/>
            <person name="Meher P.K."/>
            <person name="Koringa P.G."/>
            <person name="Iquebal M.A."/>
            <person name="Das S.P."/>
            <person name="Bit A."/>
            <person name="Patnaik S."/>
            <person name="Patel N."/>
            <person name="Shah T.M."/>
            <person name="Hinsu A."/>
            <person name="Jena J.K."/>
        </authorList>
    </citation>
    <scope>NUCLEOTIDE SEQUENCE</scope>
    <source>
        <strain evidence="1">CIFAMagur01</strain>
        <tissue evidence="1">Testis</tissue>
    </source>
</reference>
<dbReference type="AlphaFoldDB" id="A0A8J4UC78"/>
<feature type="non-terminal residue" evidence="1">
    <location>
        <position position="109"/>
    </location>
</feature>
<dbReference type="Proteomes" id="UP000727407">
    <property type="component" value="Unassembled WGS sequence"/>
</dbReference>
<organism evidence="1 2">
    <name type="scientific">Clarias magur</name>
    <name type="common">Asian catfish</name>
    <name type="synonym">Macropteronotus magur</name>
    <dbReference type="NCBI Taxonomy" id="1594786"/>
    <lineage>
        <taxon>Eukaryota</taxon>
        <taxon>Metazoa</taxon>
        <taxon>Chordata</taxon>
        <taxon>Craniata</taxon>
        <taxon>Vertebrata</taxon>
        <taxon>Euteleostomi</taxon>
        <taxon>Actinopterygii</taxon>
        <taxon>Neopterygii</taxon>
        <taxon>Teleostei</taxon>
        <taxon>Ostariophysi</taxon>
        <taxon>Siluriformes</taxon>
        <taxon>Clariidae</taxon>
        <taxon>Clarias</taxon>
    </lineage>
</organism>
<sequence length="109" mass="12081">MHSRVPRVVPRVPACLDPKARLIVPQCRVRPEGLRLYIIQMDAIHPASPVLIKHAELHPKAKRYNTLSSSLPVGETCDTSRKEPLTRPPVIVGMSINIASIDSISEVNM</sequence>
<dbReference type="EMBL" id="QNUK01000318">
    <property type="protein sequence ID" value="KAF5895524.1"/>
    <property type="molecule type" value="Genomic_DNA"/>
</dbReference>
<evidence type="ECO:0000313" key="1">
    <source>
        <dbReference type="EMBL" id="KAF5895524.1"/>
    </source>
</evidence>
<evidence type="ECO:0000313" key="2">
    <source>
        <dbReference type="Proteomes" id="UP000727407"/>
    </source>
</evidence>
<comment type="caution">
    <text evidence="1">The sequence shown here is derived from an EMBL/GenBank/DDBJ whole genome shotgun (WGS) entry which is preliminary data.</text>
</comment>
<gene>
    <name evidence="1" type="ORF">DAT39_014752</name>
</gene>
<keyword evidence="2" id="KW-1185">Reference proteome</keyword>
<proteinExistence type="predicted"/>
<protein>
    <submittedName>
        <fullName evidence="1">Uncharacterized protein</fullName>
    </submittedName>
</protein>
<name>A0A8J4UC78_CLAMG</name>